<evidence type="ECO:0000313" key="1">
    <source>
        <dbReference type="EMBL" id="REF95114.1"/>
    </source>
</evidence>
<dbReference type="AlphaFoldDB" id="A0A3D9ZF17"/>
<dbReference type="InterPro" id="IPR025443">
    <property type="entry name" value="DUF4307"/>
</dbReference>
<proteinExistence type="predicted"/>
<organism evidence="1 2">
    <name type="scientific">Asanoa ferruginea</name>
    <dbReference type="NCBI Taxonomy" id="53367"/>
    <lineage>
        <taxon>Bacteria</taxon>
        <taxon>Bacillati</taxon>
        <taxon>Actinomycetota</taxon>
        <taxon>Actinomycetes</taxon>
        <taxon>Micromonosporales</taxon>
        <taxon>Micromonosporaceae</taxon>
        <taxon>Asanoa</taxon>
    </lineage>
</organism>
<dbReference type="EMBL" id="QUMQ01000001">
    <property type="protein sequence ID" value="REF95114.1"/>
    <property type="molecule type" value="Genomic_DNA"/>
</dbReference>
<dbReference type="Pfam" id="PF14155">
    <property type="entry name" value="DUF4307"/>
    <property type="match status" value="1"/>
</dbReference>
<evidence type="ECO:0000313" key="2">
    <source>
        <dbReference type="Proteomes" id="UP000256913"/>
    </source>
</evidence>
<accession>A0A3D9ZF17</accession>
<protein>
    <submittedName>
        <fullName evidence="1">Uncharacterized protein DUF4307</fullName>
    </submittedName>
</protein>
<comment type="caution">
    <text evidence="1">The sequence shown here is derived from an EMBL/GenBank/DDBJ whole genome shotgun (WGS) entry which is preliminary data.</text>
</comment>
<name>A0A3D9ZF17_9ACTN</name>
<sequence length="111" mass="11760">MAGLALVTLIVGGLVAVRLYKNYGDPAYDAQVVTYTDIDDTGLTLVFRVTVPEGGQATCVLRARSRDGATVGTRDVLVRDEPGDGTTQVTERMTTTGKAMIGEVLRCVPAQ</sequence>
<gene>
    <name evidence="1" type="ORF">DFJ67_1064</name>
</gene>
<reference evidence="1 2" key="1">
    <citation type="submission" date="2018-08" db="EMBL/GenBank/DDBJ databases">
        <title>Sequencing the genomes of 1000 actinobacteria strains.</title>
        <authorList>
            <person name="Klenk H.-P."/>
        </authorList>
    </citation>
    <scope>NUCLEOTIDE SEQUENCE [LARGE SCALE GENOMIC DNA]</scope>
    <source>
        <strain evidence="1 2">DSM 44099</strain>
    </source>
</reference>
<keyword evidence="2" id="KW-1185">Reference proteome</keyword>
<dbReference type="Proteomes" id="UP000256913">
    <property type="component" value="Unassembled WGS sequence"/>
</dbReference>